<protein>
    <submittedName>
        <fullName evidence="3">Uncharacterized protein</fullName>
    </submittedName>
</protein>
<dbReference type="EMBL" id="CP010029">
    <property type="protein sequence ID" value="ANI29457.1"/>
    <property type="molecule type" value="Genomic_DNA"/>
</dbReference>
<sequence>MTCEWRPGLSNIDKYRLLEKQFPKWNLHYRNQLNEGLKMKQVDESIDKSPLSGKSAKEMIEHFKKYNFVDDHGHRLDMCLDFTDLIEMAVS</sequence>
<reference evidence="2 4" key="1">
    <citation type="journal article" date="2016" name="Toxins">
        <title>The Draft Genome Sequence of the Yersinia entomophaga Entomopathogenic Type Strain MH96T.</title>
        <authorList>
            <person name="Hurst M.R."/>
            <person name="Beattie A."/>
            <person name="Altermann E."/>
            <person name="Moraga R.M."/>
            <person name="Harper L.A."/>
            <person name="Calder J."/>
            <person name="Laugraud A."/>
        </authorList>
    </citation>
    <scope>NUCLEOTIDE SEQUENCE [LARGE SCALE GENOMIC DNA]</scope>
    <source>
        <strain evidence="2 4">MH96</strain>
    </source>
</reference>
<evidence type="ECO:0000313" key="4">
    <source>
        <dbReference type="Proteomes" id="UP000266744"/>
    </source>
</evidence>
<gene>
    <name evidence="1" type="ORF">PL78_00130</name>
    <name evidence="2" type="ORF">PL78_06325</name>
    <name evidence="3" type="ORF">PL78_19270</name>
</gene>
<organism evidence="3 4">
    <name type="scientific">Yersinia entomophaga</name>
    <dbReference type="NCBI Taxonomy" id="935293"/>
    <lineage>
        <taxon>Bacteria</taxon>
        <taxon>Pseudomonadati</taxon>
        <taxon>Pseudomonadota</taxon>
        <taxon>Gammaproteobacteria</taxon>
        <taxon>Enterobacterales</taxon>
        <taxon>Yersiniaceae</taxon>
        <taxon>Yersinia</taxon>
    </lineage>
</organism>
<evidence type="ECO:0000313" key="3">
    <source>
        <dbReference type="EMBL" id="ANI31955.1"/>
    </source>
</evidence>
<reference evidence="3" key="2">
    <citation type="journal article" date="2024" name="Int. J. Syst. Evol. Microbiol.">
        <title>Lacrimispora brassicae sp. nov. isolated from fermented cabbage, and proposal of Clostridium indicum Gundawar et al. 2019 and Clostridium methoxybenzovorans Mechichi et al. 1999 as heterotypic synonyms of Lacrimispora amygdalina (Parshina et al. 2003) Haas and Blanchard 2020 and Lacrimispora indolis (McClung and McCoy 1957) Haas and Blanchard 2020, respectively.</title>
        <authorList>
            <person name="Kobayashi H."/>
            <person name="Tanizawa Y."/>
            <person name="Sakamoto M."/>
            <person name="Ohkuma M."/>
            <person name="Tohno M."/>
        </authorList>
    </citation>
    <scope>NUCLEOTIDE SEQUENCE</scope>
    <source>
        <strain evidence="3">MH96</strain>
    </source>
</reference>
<dbReference type="EMBL" id="CP010029">
    <property type="protein sequence ID" value="ANI31955.1"/>
    <property type="molecule type" value="Genomic_DNA"/>
</dbReference>
<accession>A0ABN4Q2I2</accession>
<evidence type="ECO:0000313" key="2">
    <source>
        <dbReference type="EMBL" id="ANI29457.1"/>
    </source>
</evidence>
<dbReference type="EMBL" id="CP010029">
    <property type="protein sequence ID" value="ANI28248.1"/>
    <property type="molecule type" value="Genomic_DNA"/>
</dbReference>
<name>A0ABN4Q2I2_YERET</name>
<evidence type="ECO:0000313" key="1">
    <source>
        <dbReference type="EMBL" id="ANI28248.1"/>
    </source>
</evidence>
<keyword evidence="4" id="KW-1185">Reference proteome</keyword>
<dbReference type="Proteomes" id="UP000266744">
    <property type="component" value="Chromosome"/>
</dbReference>
<proteinExistence type="predicted"/>